<sequence length="212" mass="22626">MTAIEPISSETTFYVEMRNLTLARGERVLIDNLSLTLSSGSLVYVTGENGIGKSTLLLSLAGLLKPEIGQIDYAGDAHPFNCAALLSQPDGSSRGFTAAEDLKFFLNLQSLSIDIDDLLRRTGLSAAASVMVEGLSLGQKKRLGLAKIMASQRPLWLLDEPFSALDVQGRAFVTQTLSDHIKAGGIAVVATHSPIPLQGVQTKTLHLSSEMT</sequence>
<proteinExistence type="predicted"/>
<dbReference type="InterPro" id="IPR027417">
    <property type="entry name" value="P-loop_NTPase"/>
</dbReference>
<dbReference type="Gene3D" id="3.40.50.300">
    <property type="entry name" value="P-loop containing nucleotide triphosphate hydrolases"/>
    <property type="match status" value="1"/>
</dbReference>
<dbReference type="InterPro" id="IPR005895">
    <property type="entry name" value="ABC_transptr_haem_export_CcmA"/>
</dbReference>
<evidence type="ECO:0000256" key="5">
    <source>
        <dbReference type="ARBA" id="ARBA00022967"/>
    </source>
</evidence>
<evidence type="ECO:0000256" key="3">
    <source>
        <dbReference type="ARBA" id="ARBA00022748"/>
    </source>
</evidence>
<dbReference type="AlphaFoldDB" id="A0A420WJA3"/>
<dbReference type="OrthoDB" id="9800654at2"/>
<dbReference type="SMART" id="SM00382">
    <property type="entry name" value="AAA"/>
    <property type="match status" value="1"/>
</dbReference>
<evidence type="ECO:0000256" key="4">
    <source>
        <dbReference type="ARBA" id="ARBA00022840"/>
    </source>
</evidence>
<keyword evidence="1" id="KW-0813">Transport</keyword>
<dbReference type="EMBL" id="RBII01000001">
    <property type="protein sequence ID" value="RKQ71087.1"/>
    <property type="molecule type" value="Genomic_DNA"/>
</dbReference>
<reference evidence="8 9" key="1">
    <citation type="submission" date="2018-10" db="EMBL/GenBank/DDBJ databases">
        <title>Genomic Encyclopedia of Type Strains, Phase IV (KMG-IV): sequencing the most valuable type-strain genomes for metagenomic binning, comparative biology and taxonomic classification.</title>
        <authorList>
            <person name="Goeker M."/>
        </authorList>
    </citation>
    <scope>NUCLEOTIDE SEQUENCE [LARGE SCALE GENOMIC DNA]</scope>
    <source>
        <strain evidence="8 9">DSM 22008</strain>
    </source>
</reference>
<evidence type="ECO:0000256" key="1">
    <source>
        <dbReference type="ARBA" id="ARBA00022448"/>
    </source>
</evidence>
<dbReference type="PROSITE" id="PS00211">
    <property type="entry name" value="ABC_TRANSPORTER_1"/>
    <property type="match status" value="1"/>
</dbReference>
<keyword evidence="3" id="KW-0201">Cytochrome c-type biogenesis</keyword>
<gene>
    <name evidence="8" type="ORF">DES40_0395</name>
</gene>
<keyword evidence="5" id="KW-1278">Translocase</keyword>
<keyword evidence="6" id="KW-0472">Membrane</keyword>
<keyword evidence="4" id="KW-0067">ATP-binding</keyword>
<dbReference type="GO" id="GO:0022857">
    <property type="term" value="F:transmembrane transporter activity"/>
    <property type="evidence" value="ECO:0007669"/>
    <property type="project" value="InterPro"/>
</dbReference>
<evidence type="ECO:0000313" key="9">
    <source>
        <dbReference type="Proteomes" id="UP000282211"/>
    </source>
</evidence>
<comment type="caution">
    <text evidence="8">The sequence shown here is derived from an EMBL/GenBank/DDBJ whole genome shotgun (WGS) entry which is preliminary data.</text>
</comment>
<dbReference type="InterPro" id="IPR003439">
    <property type="entry name" value="ABC_transporter-like_ATP-bd"/>
</dbReference>
<evidence type="ECO:0000259" key="7">
    <source>
        <dbReference type="PROSITE" id="PS50893"/>
    </source>
</evidence>
<dbReference type="Proteomes" id="UP000282211">
    <property type="component" value="Unassembled WGS sequence"/>
</dbReference>
<name>A0A420WJA3_9PROT</name>
<protein>
    <submittedName>
        <fullName evidence="8">Heme exporter protein A</fullName>
    </submittedName>
</protein>
<dbReference type="PROSITE" id="PS50893">
    <property type="entry name" value="ABC_TRANSPORTER_2"/>
    <property type="match status" value="1"/>
</dbReference>
<keyword evidence="9" id="KW-1185">Reference proteome</keyword>
<dbReference type="GO" id="GO:0016887">
    <property type="term" value="F:ATP hydrolysis activity"/>
    <property type="evidence" value="ECO:0007669"/>
    <property type="project" value="InterPro"/>
</dbReference>
<dbReference type="GO" id="GO:0005524">
    <property type="term" value="F:ATP binding"/>
    <property type="evidence" value="ECO:0007669"/>
    <property type="project" value="UniProtKB-KW"/>
</dbReference>
<evidence type="ECO:0000256" key="6">
    <source>
        <dbReference type="ARBA" id="ARBA00023136"/>
    </source>
</evidence>
<organism evidence="8 9">
    <name type="scientific">Litorimonas taeanensis</name>
    <dbReference type="NCBI Taxonomy" id="568099"/>
    <lineage>
        <taxon>Bacteria</taxon>
        <taxon>Pseudomonadati</taxon>
        <taxon>Pseudomonadota</taxon>
        <taxon>Alphaproteobacteria</taxon>
        <taxon>Maricaulales</taxon>
        <taxon>Robiginitomaculaceae</taxon>
    </lineage>
</organism>
<dbReference type="GO" id="GO:0017004">
    <property type="term" value="P:cytochrome complex assembly"/>
    <property type="evidence" value="ECO:0007669"/>
    <property type="project" value="UniProtKB-KW"/>
</dbReference>
<keyword evidence="2" id="KW-0547">Nucleotide-binding</keyword>
<accession>A0A420WJA3</accession>
<dbReference type="InterPro" id="IPR003593">
    <property type="entry name" value="AAA+_ATPase"/>
</dbReference>
<evidence type="ECO:0000313" key="8">
    <source>
        <dbReference type="EMBL" id="RKQ71087.1"/>
    </source>
</evidence>
<dbReference type="PANTHER" id="PTHR43499">
    <property type="entry name" value="ABC TRANSPORTER I FAMILY MEMBER 1"/>
    <property type="match status" value="1"/>
</dbReference>
<dbReference type="SUPFAM" id="SSF52540">
    <property type="entry name" value="P-loop containing nucleoside triphosphate hydrolases"/>
    <property type="match status" value="1"/>
</dbReference>
<feature type="domain" description="ABC transporter" evidence="7">
    <location>
        <begin position="15"/>
        <end position="211"/>
    </location>
</feature>
<dbReference type="InParanoid" id="A0A420WJA3"/>
<dbReference type="Pfam" id="PF00005">
    <property type="entry name" value="ABC_tran"/>
    <property type="match status" value="1"/>
</dbReference>
<dbReference type="FunCoup" id="A0A420WJA3">
    <property type="interactions" value="127"/>
</dbReference>
<dbReference type="NCBIfam" id="TIGR01189">
    <property type="entry name" value="ccmA"/>
    <property type="match status" value="1"/>
</dbReference>
<dbReference type="PANTHER" id="PTHR43499:SF1">
    <property type="entry name" value="ABC TRANSPORTER I FAMILY MEMBER 1"/>
    <property type="match status" value="1"/>
</dbReference>
<dbReference type="RefSeq" id="WP_121098894.1">
    <property type="nucleotide sequence ID" value="NZ_RBII01000001.1"/>
</dbReference>
<dbReference type="InterPro" id="IPR017871">
    <property type="entry name" value="ABC_transporter-like_CS"/>
</dbReference>
<evidence type="ECO:0000256" key="2">
    <source>
        <dbReference type="ARBA" id="ARBA00022741"/>
    </source>
</evidence>